<accession>A0A8J4X3M6</accession>
<feature type="compositionally biased region" description="Basic and acidic residues" evidence="16">
    <location>
        <begin position="1460"/>
        <end position="1476"/>
    </location>
</feature>
<feature type="coiled-coil region" evidence="15">
    <location>
        <begin position="1104"/>
        <end position="1145"/>
    </location>
</feature>
<keyword evidence="6 17" id="KW-1133">Transmembrane helix</keyword>
<feature type="compositionally biased region" description="Basic and acidic residues" evidence="16">
    <location>
        <begin position="1495"/>
        <end position="1507"/>
    </location>
</feature>
<dbReference type="InterPro" id="IPR049258">
    <property type="entry name" value="ODAD1_CC"/>
</dbReference>
<dbReference type="OrthoDB" id="5984008at2759"/>
<evidence type="ECO:0000256" key="13">
    <source>
        <dbReference type="ARBA" id="ARBA00038492"/>
    </source>
</evidence>
<evidence type="ECO:0000313" key="20">
    <source>
        <dbReference type="Proteomes" id="UP000727407"/>
    </source>
</evidence>
<keyword evidence="3" id="KW-1003">Cell membrane</keyword>
<dbReference type="EMBL" id="QNUK01000120">
    <property type="protein sequence ID" value="KAF5901064.1"/>
    <property type="molecule type" value="Genomic_DNA"/>
</dbReference>
<feature type="region of interest" description="Disordered" evidence="16">
    <location>
        <begin position="1460"/>
        <end position="1537"/>
    </location>
</feature>
<keyword evidence="9 17" id="KW-0472">Membrane</keyword>
<dbReference type="Pfam" id="PF01094">
    <property type="entry name" value="ANF_receptor"/>
    <property type="match status" value="1"/>
</dbReference>
<dbReference type="PRINTS" id="PR00248">
    <property type="entry name" value="GPCRMGR"/>
</dbReference>
<dbReference type="Pfam" id="PF07562">
    <property type="entry name" value="NCD3G"/>
    <property type="match status" value="1"/>
</dbReference>
<feature type="non-terminal residue" evidence="19">
    <location>
        <position position="1"/>
    </location>
</feature>
<keyword evidence="7" id="KW-0297">G-protein coupled receptor</keyword>
<evidence type="ECO:0000256" key="9">
    <source>
        <dbReference type="ARBA" id="ARBA00023136"/>
    </source>
</evidence>
<feature type="transmembrane region" description="Helical" evidence="17">
    <location>
        <begin position="617"/>
        <end position="636"/>
    </location>
</feature>
<dbReference type="FunFam" id="3.40.50.2300:FF:000016">
    <property type="entry name" value="Taste 1 receptor member 2"/>
    <property type="match status" value="1"/>
</dbReference>
<evidence type="ECO:0000256" key="8">
    <source>
        <dbReference type="ARBA" id="ARBA00023054"/>
    </source>
</evidence>
<evidence type="ECO:0000259" key="18">
    <source>
        <dbReference type="PROSITE" id="PS50259"/>
    </source>
</evidence>
<dbReference type="Pfam" id="PF21773">
    <property type="entry name" value="ODAD1_CC"/>
    <property type="match status" value="1"/>
</dbReference>
<keyword evidence="5" id="KW-0732">Signal</keyword>
<dbReference type="Pfam" id="PF03247">
    <property type="entry name" value="Prothymosin"/>
    <property type="match status" value="1"/>
</dbReference>
<feature type="coiled-coil region" evidence="15">
    <location>
        <begin position="729"/>
        <end position="793"/>
    </location>
</feature>
<sequence>VDQYGLALALVMKYTIDEINNTPNLLPGVRLGFENYDDCGQSAIIMKPTLRFFTTATSDDVVVMCNYTDYMTRVHALIGPYSSEMASVISQLVSFFLMPQVSYGATSDGFSDKLTYPSFMRTAPTDSWLSLAMVQLLQEFGWNWVAVIGSDETYGQQGQQYVSQNAAIGGICVAYEGLIPVYEDPVPTIREILDGIVQTKVNVVVLFATATASASFFQEVIRRNMTGVWIASTAWAVHSSIVTLPGIETVGTILGFTDKTHPISLLSPYVQQLFTNMEQERVKKSNTQPDYDASPLDNPCPDCWNLSPANVSIIETEMVRRTAFSVYSAVHTVAEALHNMLGCDVTRCARHPNTEDIYPWELLPWVKNVSLNMSGTQIKFDSAGNPNIGYDFLAWVFQNNTVTFQNIGSYIQNLSINKQRIKWHTANNTVPTSRCSSDCLPGQVRIVKGFYSCCFDCSECLEGTYQNRTDDIQCTKCPPRQWSTFRSTACVFPTYVYLAWMSFESIALILAGLLLLFCQIAIGILLFQNRGTPFLKALGGPLCAVGLMSLMGSCISLVLYLGQPNDVICRIQILLYVMFPTVALSTILAISMQIVYVCEFPEKALENMENVQGLGSWSLVLACCGVQSGLVGWFILEGPSLTNWIDSLEVNFVTRFLPCPVEPILNFGFMLGFNGLLALACFMCTFMAPKPVRQYNFARDITIGSLIYCVIWVIFIPIYAGLSDHDKTIALVVVKIEKLQKEREELTNNLHATKSKLHSTYDISDTQQLQALLKRQDDLDKEMEQEKAELVRQMTCSPSNVLHASVPSFAVPAVSSPPTNRDQSKSFMDYAKGDSSVVSQPANSNLDSDSKVTGMAVGLNTCKHLLEADRLSFIQSQEKVRTLWVKIEKLQKEREELTKNLHVVKSKLQFQGLLTHLDDLDKEIELERAELARQRFYLITVIMPRGRSAISVRSDSSDMDIDALAETEMGKLQRQFRIMEVDRQAYSIQSQELLRKQRMEIEKLREEHDELQKNLHASKSQSRKQNDVSDTQQLRTLLNRRDELNEQLERERLTQAELEREIRSMKKKLEDLRKGDGNTGQSQSHTQKANRTLENKLNRALVRFNEQLAKNSQLRDELETLRVERARFQQLHHKLEKELYEIRREIGDVISMSTAAYDARVEAQMKMMMMKEKAVKDLAQYNAEMKELERLIAHEQRLKDFMATKCNERTGLDDVLSHRHEIKAERRTDSEVAAETLEEVFRQIHQVTGEDDLEVLVTKFIQAEDRNFALFNYVNEQNTQAEALKDQIRQIKEEMERFQVEEQQKEQEYHNTLRQMEEEQKEAEAQAMEYEAQAKEITEILDQIKTRVSELFDKIDCDCTAVDDSLGSLPGIRNSNIMTYLRLVEQKTNELLTVQAFINSKDLEKDYDPKSVAQMLLGQSSEMQKQAPVVQPLISGKEKMADTAVDTTTAATTEVTAKDLKEKKEVVEEVQEEKTENGSAAEDAPANGTATNGASHEETEKEDKTAEEPAAEGEGEEEKAAEEEADGQAVKRPAEEE</sequence>
<dbReference type="PROSITE" id="PS50259">
    <property type="entry name" value="G_PROTEIN_RECEP_F3_4"/>
    <property type="match status" value="1"/>
</dbReference>
<feature type="compositionally biased region" description="Acidic residues" evidence="16">
    <location>
        <begin position="1509"/>
        <end position="1526"/>
    </location>
</feature>
<evidence type="ECO:0000256" key="5">
    <source>
        <dbReference type="ARBA" id="ARBA00022729"/>
    </source>
</evidence>
<feature type="coiled-coil region" evidence="15">
    <location>
        <begin position="1274"/>
        <end position="1347"/>
    </location>
</feature>
<evidence type="ECO:0000256" key="17">
    <source>
        <dbReference type="SAM" id="Phobius"/>
    </source>
</evidence>
<keyword evidence="4 17" id="KW-0812">Transmembrane</keyword>
<dbReference type="InterPro" id="IPR000337">
    <property type="entry name" value="GPCR_3"/>
</dbReference>
<feature type="coiled-coil region" evidence="15">
    <location>
        <begin position="880"/>
        <end position="907"/>
    </location>
</feature>
<dbReference type="PANTHER" id="PTHR24061">
    <property type="entry name" value="CALCIUM-SENSING RECEPTOR-RELATED"/>
    <property type="match status" value="1"/>
</dbReference>
<dbReference type="InterPro" id="IPR000068">
    <property type="entry name" value="GPCR_3_Ca_sens_rcpt-rel"/>
</dbReference>
<keyword evidence="20" id="KW-1185">Reference proteome</keyword>
<feature type="transmembrane region" description="Helical" evidence="17">
    <location>
        <begin position="497"/>
        <end position="527"/>
    </location>
</feature>
<dbReference type="Pfam" id="PF00003">
    <property type="entry name" value="7tm_3"/>
    <property type="match status" value="1"/>
</dbReference>
<feature type="transmembrane region" description="Helical" evidence="17">
    <location>
        <begin position="701"/>
        <end position="722"/>
    </location>
</feature>
<protein>
    <recommendedName>
        <fullName evidence="14">Taste receptor type 1 member 3</fullName>
    </recommendedName>
</protein>
<dbReference type="InterPro" id="IPR001828">
    <property type="entry name" value="ANF_lig-bd_rcpt"/>
</dbReference>
<dbReference type="GO" id="GO:0005886">
    <property type="term" value="C:plasma membrane"/>
    <property type="evidence" value="ECO:0007669"/>
    <property type="project" value="UniProtKB-SubCell"/>
</dbReference>
<dbReference type="GO" id="GO:0004930">
    <property type="term" value="F:G protein-coupled receptor activity"/>
    <property type="evidence" value="ECO:0007669"/>
    <property type="project" value="UniProtKB-KW"/>
</dbReference>
<feature type="transmembrane region" description="Helical" evidence="17">
    <location>
        <begin position="664"/>
        <end position="689"/>
    </location>
</feature>
<dbReference type="Gene3D" id="3.40.50.2300">
    <property type="match status" value="2"/>
</dbReference>
<evidence type="ECO:0000256" key="4">
    <source>
        <dbReference type="ARBA" id="ARBA00022692"/>
    </source>
</evidence>
<evidence type="ECO:0000256" key="14">
    <source>
        <dbReference type="ARBA" id="ARBA00040705"/>
    </source>
</evidence>
<evidence type="ECO:0000256" key="3">
    <source>
        <dbReference type="ARBA" id="ARBA00022475"/>
    </source>
</evidence>
<evidence type="ECO:0000256" key="10">
    <source>
        <dbReference type="ARBA" id="ARBA00023170"/>
    </source>
</evidence>
<dbReference type="InterPro" id="IPR038550">
    <property type="entry name" value="GPCR_3_9-Cys_sf"/>
</dbReference>
<keyword evidence="10 19" id="KW-0675">Receptor</keyword>
<dbReference type="InterPro" id="IPR004931">
    <property type="entry name" value="Pro/parathymosin"/>
</dbReference>
<feature type="region of interest" description="Disordered" evidence="16">
    <location>
        <begin position="1069"/>
        <end position="1091"/>
    </location>
</feature>
<keyword evidence="11" id="KW-0325">Glycoprotein</keyword>
<evidence type="ECO:0000256" key="12">
    <source>
        <dbReference type="ARBA" id="ARBA00023224"/>
    </source>
</evidence>
<comment type="subcellular location">
    <subcellularLocation>
        <location evidence="1">Cell membrane</location>
        <topology evidence="1">Multi-pass membrane protein</topology>
    </subcellularLocation>
</comment>
<feature type="compositionally biased region" description="Polar residues" evidence="16">
    <location>
        <begin position="1079"/>
        <end position="1090"/>
    </location>
</feature>
<proteinExistence type="inferred from homology"/>
<dbReference type="SUPFAM" id="SSF53822">
    <property type="entry name" value="Periplasmic binding protein-like I"/>
    <property type="match status" value="1"/>
</dbReference>
<evidence type="ECO:0000256" key="16">
    <source>
        <dbReference type="SAM" id="MobiDB-lite"/>
    </source>
</evidence>
<dbReference type="Proteomes" id="UP000727407">
    <property type="component" value="Unassembled WGS sequence"/>
</dbReference>
<comment type="similarity">
    <text evidence="13">Belongs to the G-protein coupled receptor 3 family. TAS1R subfamily.</text>
</comment>
<feature type="transmembrane region" description="Helical" evidence="17">
    <location>
        <begin position="539"/>
        <end position="561"/>
    </location>
</feature>
<evidence type="ECO:0000256" key="2">
    <source>
        <dbReference type="ARBA" id="ARBA00008032"/>
    </source>
</evidence>
<gene>
    <name evidence="19" type="primary">t1r3-2</name>
    <name evidence="19" type="ORF">DAT39_009238</name>
</gene>
<dbReference type="GO" id="GO:0050916">
    <property type="term" value="P:sensory perception of sweet taste"/>
    <property type="evidence" value="ECO:0007669"/>
    <property type="project" value="TreeGrafter"/>
</dbReference>
<evidence type="ECO:0000256" key="1">
    <source>
        <dbReference type="ARBA" id="ARBA00004651"/>
    </source>
</evidence>
<feature type="domain" description="G-protein coupled receptors family 3 profile" evidence="18">
    <location>
        <begin position="504"/>
        <end position="721"/>
    </location>
</feature>
<evidence type="ECO:0000256" key="6">
    <source>
        <dbReference type="ARBA" id="ARBA00022989"/>
    </source>
</evidence>
<reference evidence="19" key="1">
    <citation type="submission" date="2020-07" db="EMBL/GenBank/DDBJ databases">
        <title>Clarias magur genome sequencing, assembly and annotation.</title>
        <authorList>
            <person name="Kushwaha B."/>
            <person name="Kumar R."/>
            <person name="Das P."/>
            <person name="Joshi C.G."/>
            <person name="Kumar D."/>
            <person name="Nagpure N.S."/>
            <person name="Pandey M."/>
            <person name="Agarwal S."/>
            <person name="Srivastava S."/>
            <person name="Singh M."/>
            <person name="Sahoo L."/>
            <person name="Jayasankar P."/>
            <person name="Meher P.K."/>
            <person name="Koringa P.G."/>
            <person name="Iquebal M.A."/>
            <person name="Das S.P."/>
            <person name="Bit A."/>
            <person name="Patnaik S."/>
            <person name="Patel N."/>
            <person name="Shah T.M."/>
            <person name="Hinsu A."/>
            <person name="Jena J.K."/>
        </authorList>
    </citation>
    <scope>NUCLEOTIDE SEQUENCE</scope>
    <source>
        <strain evidence="19">CIFAMagur01</strain>
        <tissue evidence="19">Testis</tissue>
    </source>
</reference>
<dbReference type="InterPro" id="IPR011500">
    <property type="entry name" value="GPCR_3_9-Cys_dom"/>
</dbReference>
<dbReference type="GO" id="GO:0050917">
    <property type="term" value="P:sensory perception of umami taste"/>
    <property type="evidence" value="ECO:0007669"/>
    <property type="project" value="TreeGrafter"/>
</dbReference>
<feature type="region of interest" description="Disordered" evidence="16">
    <location>
        <begin position="1008"/>
        <end position="1034"/>
    </location>
</feature>
<comment type="caution">
    <text evidence="19">The sequence shown here is derived from an EMBL/GenBank/DDBJ whole genome shotgun (WGS) entry which is preliminary data.</text>
</comment>
<dbReference type="PANTHER" id="PTHR24061:SF435">
    <property type="entry name" value="TASTE RECEPTOR TYPE 1 MEMBER 3"/>
    <property type="match status" value="1"/>
</dbReference>
<keyword evidence="8 15" id="KW-0175">Coiled coil</keyword>
<keyword evidence="12" id="KW-0807">Transducer</keyword>
<dbReference type="InterPro" id="IPR028082">
    <property type="entry name" value="Peripla_BP_I"/>
</dbReference>
<feature type="coiled-coil region" evidence="15">
    <location>
        <begin position="1171"/>
        <end position="1198"/>
    </location>
</feature>
<name>A0A8J4X3M6_CLAMG</name>
<feature type="transmembrane region" description="Helical" evidence="17">
    <location>
        <begin position="573"/>
        <end position="596"/>
    </location>
</feature>
<evidence type="ECO:0000256" key="11">
    <source>
        <dbReference type="ARBA" id="ARBA00023180"/>
    </source>
</evidence>
<organism evidence="19 20">
    <name type="scientific">Clarias magur</name>
    <name type="common">Asian catfish</name>
    <name type="synonym">Macropteronotus magur</name>
    <dbReference type="NCBI Taxonomy" id="1594786"/>
    <lineage>
        <taxon>Eukaryota</taxon>
        <taxon>Metazoa</taxon>
        <taxon>Chordata</taxon>
        <taxon>Craniata</taxon>
        <taxon>Vertebrata</taxon>
        <taxon>Euteleostomi</taxon>
        <taxon>Actinopterygii</taxon>
        <taxon>Neopterygii</taxon>
        <taxon>Teleostei</taxon>
        <taxon>Ostariophysi</taxon>
        <taxon>Siluriformes</taxon>
        <taxon>Clariidae</taxon>
        <taxon>Clarias</taxon>
    </lineage>
</organism>
<dbReference type="Gene3D" id="2.10.50.30">
    <property type="entry name" value="GPCR, family 3, nine cysteines domain"/>
    <property type="match status" value="1"/>
</dbReference>
<feature type="non-terminal residue" evidence="19">
    <location>
        <position position="1537"/>
    </location>
</feature>
<evidence type="ECO:0000313" key="19">
    <source>
        <dbReference type="EMBL" id="KAF5901064.1"/>
    </source>
</evidence>
<evidence type="ECO:0000256" key="7">
    <source>
        <dbReference type="ARBA" id="ARBA00023040"/>
    </source>
</evidence>
<dbReference type="InterPro" id="IPR017978">
    <property type="entry name" value="GPCR_3_C"/>
</dbReference>
<evidence type="ECO:0000256" key="15">
    <source>
        <dbReference type="SAM" id="Coils"/>
    </source>
</evidence>
<dbReference type="FunFam" id="2.10.50.30:FF:000004">
    <property type="entry name" value="Taste receptor type 1 member 3-like protein"/>
    <property type="match status" value="1"/>
</dbReference>
<comment type="similarity">
    <text evidence="2">Belongs to the pro/parathymosin family.</text>
</comment>